<name>A0A7Y9ZAB1_9MICO</name>
<dbReference type="EMBL" id="JACBZO010000001">
    <property type="protein sequence ID" value="NYI41682.1"/>
    <property type="molecule type" value="Genomic_DNA"/>
</dbReference>
<dbReference type="GO" id="GO:0003677">
    <property type="term" value="F:DNA binding"/>
    <property type="evidence" value="ECO:0007669"/>
    <property type="project" value="InterPro"/>
</dbReference>
<organism evidence="4 5">
    <name type="scientific">Demequina lutea</name>
    <dbReference type="NCBI Taxonomy" id="431489"/>
    <lineage>
        <taxon>Bacteria</taxon>
        <taxon>Bacillati</taxon>
        <taxon>Actinomycetota</taxon>
        <taxon>Actinomycetes</taxon>
        <taxon>Micrococcales</taxon>
        <taxon>Demequinaceae</taxon>
        <taxon>Demequina</taxon>
    </lineage>
</organism>
<keyword evidence="5" id="KW-1185">Reference proteome</keyword>
<evidence type="ECO:0000256" key="1">
    <source>
        <dbReference type="SAM" id="MobiDB-lite"/>
    </source>
</evidence>
<evidence type="ECO:0000313" key="5">
    <source>
        <dbReference type="Proteomes" id="UP000547973"/>
    </source>
</evidence>
<dbReference type="GO" id="GO:0004519">
    <property type="term" value="F:endonuclease activity"/>
    <property type="evidence" value="ECO:0007669"/>
    <property type="project" value="InterPro"/>
</dbReference>
<feature type="region of interest" description="Disordered" evidence="1">
    <location>
        <begin position="177"/>
        <end position="217"/>
    </location>
</feature>
<keyword evidence="2" id="KW-0812">Transmembrane</keyword>
<dbReference type="RefSeq" id="WP_179398039.1">
    <property type="nucleotide sequence ID" value="NZ_JACBZO010000001.1"/>
</dbReference>
<dbReference type="InterPro" id="IPR007560">
    <property type="entry name" value="Restrct_endonuc_IV_Mrr"/>
</dbReference>
<feature type="compositionally biased region" description="Basic and acidic residues" evidence="1">
    <location>
        <begin position="180"/>
        <end position="201"/>
    </location>
</feature>
<sequence>MDEYSIGSPRDAAARRLGQDAARSFIRNPVEGYTMEAFVVGDVTGEIVRLTRTWEQVQQGEIKIWRRRHFPGPIALALIGIVTAIASTPRQGGGSSTGPLIGLLGLAAGVVWLIVNAFRAGAMLSRAQQAREVETGRLLQVARTAATATDLEPGPVDPDDARAPVVDAAVVGAAAVEEEPAPRRTVEEEEAARENAREQRRAVGSPPPPGQPFGVSQGGAEYLVATWMRHLGESDAGTSHEAGVGLVAAASARCVAQVKNDAAPVGVEDVQGLVAAAVDGRRPLFFTAGTYAEDAEALADQAHVALFIYDAVAGTLDGANGLGRTAMLDGLG</sequence>
<feature type="transmembrane region" description="Helical" evidence="2">
    <location>
        <begin position="100"/>
        <end position="118"/>
    </location>
</feature>
<protein>
    <recommendedName>
        <fullName evidence="3">Restriction endonuclease type IV Mrr domain-containing protein</fullName>
    </recommendedName>
</protein>
<feature type="transmembrane region" description="Helical" evidence="2">
    <location>
        <begin position="70"/>
        <end position="88"/>
    </location>
</feature>
<dbReference type="GO" id="GO:0009307">
    <property type="term" value="P:DNA restriction-modification system"/>
    <property type="evidence" value="ECO:0007669"/>
    <property type="project" value="InterPro"/>
</dbReference>
<dbReference type="Proteomes" id="UP000547973">
    <property type="component" value="Unassembled WGS sequence"/>
</dbReference>
<accession>A0A7Y9ZAB1</accession>
<evidence type="ECO:0000256" key="2">
    <source>
        <dbReference type="SAM" id="Phobius"/>
    </source>
</evidence>
<dbReference type="AlphaFoldDB" id="A0A7Y9ZAB1"/>
<dbReference type="Pfam" id="PF04471">
    <property type="entry name" value="Mrr_cat"/>
    <property type="match status" value="1"/>
</dbReference>
<evidence type="ECO:0000259" key="3">
    <source>
        <dbReference type="Pfam" id="PF04471"/>
    </source>
</evidence>
<keyword evidence="2" id="KW-0472">Membrane</keyword>
<feature type="domain" description="Restriction endonuclease type IV Mrr" evidence="3">
    <location>
        <begin position="220"/>
        <end position="311"/>
    </location>
</feature>
<comment type="caution">
    <text evidence="4">The sequence shown here is derived from an EMBL/GenBank/DDBJ whole genome shotgun (WGS) entry which is preliminary data.</text>
</comment>
<evidence type="ECO:0000313" key="4">
    <source>
        <dbReference type="EMBL" id="NYI41682.1"/>
    </source>
</evidence>
<gene>
    <name evidence="4" type="ORF">BKA03_001801</name>
</gene>
<proteinExistence type="predicted"/>
<reference evidence="4 5" key="1">
    <citation type="submission" date="2020-07" db="EMBL/GenBank/DDBJ databases">
        <title>Sequencing the genomes of 1000 actinobacteria strains.</title>
        <authorList>
            <person name="Klenk H.-P."/>
        </authorList>
    </citation>
    <scope>NUCLEOTIDE SEQUENCE [LARGE SCALE GENOMIC DNA]</scope>
    <source>
        <strain evidence="4 5">DSM 19970</strain>
    </source>
</reference>
<keyword evidence="2" id="KW-1133">Transmembrane helix</keyword>